<comment type="caution">
    <text evidence="3">The sequence shown here is derived from an EMBL/GenBank/DDBJ whole genome shotgun (WGS) entry which is preliminary data.</text>
</comment>
<feature type="coiled-coil region" evidence="1">
    <location>
        <begin position="469"/>
        <end position="496"/>
    </location>
</feature>
<evidence type="ECO:0008006" key="5">
    <source>
        <dbReference type="Google" id="ProtNLM"/>
    </source>
</evidence>
<dbReference type="AlphaFoldDB" id="A0A1V9ZZ94"/>
<proteinExistence type="predicted"/>
<evidence type="ECO:0000313" key="3">
    <source>
        <dbReference type="EMBL" id="OQS03345.1"/>
    </source>
</evidence>
<feature type="region of interest" description="Disordered" evidence="2">
    <location>
        <begin position="305"/>
        <end position="365"/>
    </location>
</feature>
<evidence type="ECO:0000313" key="4">
    <source>
        <dbReference type="Proteomes" id="UP000243217"/>
    </source>
</evidence>
<feature type="coiled-coil region" evidence="1">
    <location>
        <begin position="49"/>
        <end position="76"/>
    </location>
</feature>
<gene>
    <name evidence="3" type="ORF">THRCLA_04358</name>
</gene>
<organism evidence="3 4">
    <name type="scientific">Thraustotheca clavata</name>
    <dbReference type="NCBI Taxonomy" id="74557"/>
    <lineage>
        <taxon>Eukaryota</taxon>
        <taxon>Sar</taxon>
        <taxon>Stramenopiles</taxon>
        <taxon>Oomycota</taxon>
        <taxon>Saprolegniomycetes</taxon>
        <taxon>Saprolegniales</taxon>
        <taxon>Achlyaceae</taxon>
        <taxon>Thraustotheca</taxon>
    </lineage>
</organism>
<feature type="compositionally biased region" description="Polar residues" evidence="2">
    <location>
        <begin position="305"/>
        <end position="322"/>
    </location>
</feature>
<protein>
    <recommendedName>
        <fullName evidence="5">C2 domain-containing protein</fullName>
    </recommendedName>
</protein>
<dbReference type="OrthoDB" id="168509at2759"/>
<keyword evidence="4" id="KW-1185">Reference proteome</keyword>
<sequence>MNYTDFKRHLLVNGPRLVQEQACIKLNPTLKREHAEAIALEKILAIERIEIVHKQAQQLKQAAVEKERQVSKIRSASCIIRRFILRIIHQKRIIKNTMSSRIAMWYRRESKRRLENLLNLCQKFESLQTTRSVMPPKLPKSIALTIADVVPARRSQNQGLVLQVLALRNLVSPIPSLQCLNSTIHIELELLEKTQNQIVHLETFPMPYSESLVEWDENNTVVTDSVELQDIHKWTGVVRLIHCTRDKEPRCIGHSQVPVDLLQSLLATSQYCLTRWFPLEKMAPQETVRGEIRISLYYDAPSELLQSQQKPQIDTPQTSGTSKRLKRKPPQNVPENTAKEEVPVPPKRDAIVPPPAPQSLQKPKQPYLKRKPYKVQFEQLDWSSVGAKTNSNLAKPKKTQAIKPADEKEPSLGLYQYWNTSANPSNMKLELMHLKQKVELQTIFHRKSTDSKIPSLSREHIQKLQLIQASKYNNLLAVMDEEYKRLKHQFNKQEHAHHKV</sequence>
<reference evidence="3 4" key="1">
    <citation type="journal article" date="2014" name="Genome Biol. Evol.">
        <title>The secreted proteins of Achlya hypogyna and Thraustotheca clavata identify the ancestral oomycete secretome and reveal gene acquisitions by horizontal gene transfer.</title>
        <authorList>
            <person name="Misner I."/>
            <person name="Blouin N."/>
            <person name="Leonard G."/>
            <person name="Richards T.A."/>
            <person name="Lane C.E."/>
        </authorList>
    </citation>
    <scope>NUCLEOTIDE SEQUENCE [LARGE SCALE GENOMIC DNA]</scope>
    <source>
        <strain evidence="3 4">ATCC 34112</strain>
    </source>
</reference>
<name>A0A1V9ZZ94_9STRA</name>
<evidence type="ECO:0000256" key="1">
    <source>
        <dbReference type="SAM" id="Coils"/>
    </source>
</evidence>
<keyword evidence="1" id="KW-0175">Coiled coil</keyword>
<dbReference type="EMBL" id="JNBS01000929">
    <property type="protein sequence ID" value="OQS03345.1"/>
    <property type="molecule type" value="Genomic_DNA"/>
</dbReference>
<accession>A0A1V9ZZ94</accession>
<evidence type="ECO:0000256" key="2">
    <source>
        <dbReference type="SAM" id="MobiDB-lite"/>
    </source>
</evidence>
<dbReference type="Proteomes" id="UP000243217">
    <property type="component" value="Unassembled WGS sequence"/>
</dbReference>
<feature type="compositionally biased region" description="Basic and acidic residues" evidence="2">
    <location>
        <begin position="337"/>
        <end position="350"/>
    </location>
</feature>